<dbReference type="GO" id="GO:0006897">
    <property type="term" value="P:endocytosis"/>
    <property type="evidence" value="ECO:0007669"/>
    <property type="project" value="InterPro"/>
</dbReference>
<dbReference type="FunFam" id="2.30.30.40:FF:000100">
    <property type="entry name" value="SH3 domain-containing YSC84-like protein 1"/>
    <property type="match status" value="1"/>
</dbReference>
<dbReference type="Gene3D" id="1.20.1270.60">
    <property type="entry name" value="Arfaptin homology (AH) domain/BAR domain"/>
    <property type="match status" value="1"/>
</dbReference>
<dbReference type="PANTHER" id="PTHR47174:SF1">
    <property type="entry name" value="REDUCED VIABILITY UPON STARVATION PROTEIN 167"/>
    <property type="match status" value="1"/>
</dbReference>
<dbReference type="OrthoDB" id="443981at2759"/>
<feature type="compositionally biased region" description="Polar residues" evidence="3">
    <location>
        <begin position="352"/>
        <end position="394"/>
    </location>
</feature>
<evidence type="ECO:0000313" key="7">
    <source>
        <dbReference type="Proteomes" id="UP000654370"/>
    </source>
</evidence>
<evidence type="ECO:0000259" key="4">
    <source>
        <dbReference type="PROSITE" id="PS50002"/>
    </source>
</evidence>
<feature type="region of interest" description="Disordered" evidence="3">
    <location>
        <begin position="318"/>
        <end position="394"/>
    </location>
</feature>
<feature type="domain" description="SH3" evidence="4">
    <location>
        <begin position="393"/>
        <end position="452"/>
    </location>
</feature>
<gene>
    <name evidence="6" type="ORF">INT43_000820</name>
</gene>
<dbReference type="Proteomes" id="UP000654370">
    <property type="component" value="Unassembled WGS sequence"/>
</dbReference>
<dbReference type="SMART" id="SM00326">
    <property type="entry name" value="SH3"/>
    <property type="match status" value="1"/>
</dbReference>
<dbReference type="InterPro" id="IPR004148">
    <property type="entry name" value="BAR_dom"/>
</dbReference>
<dbReference type="PANTHER" id="PTHR47174">
    <property type="entry name" value="BRIDGING INTEGRATOR 3"/>
    <property type="match status" value="1"/>
</dbReference>
<evidence type="ECO:0000256" key="2">
    <source>
        <dbReference type="PROSITE-ProRule" id="PRU00192"/>
    </source>
</evidence>
<dbReference type="GO" id="GO:0030479">
    <property type="term" value="C:actin cortical patch"/>
    <property type="evidence" value="ECO:0007669"/>
    <property type="project" value="TreeGrafter"/>
</dbReference>
<name>A0A8H7Q2T8_MORIS</name>
<dbReference type="Pfam" id="PF03114">
    <property type="entry name" value="BAR"/>
    <property type="match status" value="1"/>
</dbReference>
<sequence>MSWKGLQKAVSRLPHQILSKKGDVTRDPEFAALERQFKDVSKVVERFQTDAEAYRDGVAAMLNHQASFSEYLAILYQPLEAETEDGVVKRRNNETSAKDIQAVQDYSTIMGYSRDEIMPWLDVIDAQVIGRVIEFREILKGVDRTITKRNHKQLDYDRFRTSVAKLKAKAEKTISEEKQVYKLEGQLDIATQDYEYLNGLLKEELPRLLQLRTQLIDPMFENFYFVQCRIYSMLLARLQEVINTNGDHFETINMGIEEGFNERLNRYNARTELEESGLLKQALTINYHRGISLLTVIVTTASAANSSKLTLKERAAIRQEEKMKGSPKLGGGGYGSSGYGSDSPPPPAYGMNQDSMLDSSPYQGDTKHSPSYGSYNNTYSPPSGHSPQPSTSGQTTYVTALYDYAAQAEGDLTFTKGDRIQVVQKTQDVNDWWTGSLNGQTGVFPGNYVTEE</sequence>
<dbReference type="SMART" id="SM00721">
    <property type="entry name" value="BAR"/>
    <property type="match status" value="1"/>
</dbReference>
<comment type="caution">
    <text evidence="6">The sequence shown here is derived from an EMBL/GenBank/DDBJ whole genome shotgun (WGS) entry which is preliminary data.</text>
</comment>
<keyword evidence="1 2" id="KW-0728">SH3 domain</keyword>
<accession>A0A8H7Q2T8</accession>
<dbReference type="SUPFAM" id="SSF103657">
    <property type="entry name" value="BAR/IMD domain-like"/>
    <property type="match status" value="1"/>
</dbReference>
<dbReference type="Gene3D" id="2.30.30.40">
    <property type="entry name" value="SH3 Domains"/>
    <property type="match status" value="1"/>
</dbReference>
<organism evidence="6 7">
    <name type="scientific">Mortierella isabellina</name>
    <name type="common">Filamentous fungus</name>
    <name type="synonym">Umbelopsis isabellina</name>
    <dbReference type="NCBI Taxonomy" id="91625"/>
    <lineage>
        <taxon>Eukaryota</taxon>
        <taxon>Fungi</taxon>
        <taxon>Fungi incertae sedis</taxon>
        <taxon>Mucoromycota</taxon>
        <taxon>Mucoromycotina</taxon>
        <taxon>Umbelopsidomycetes</taxon>
        <taxon>Umbelopsidales</taxon>
        <taxon>Umbelopsidaceae</taxon>
        <taxon>Umbelopsis</taxon>
    </lineage>
</organism>
<protein>
    <submittedName>
        <fullName evidence="6">Uncharacterized protein</fullName>
    </submittedName>
</protein>
<dbReference type="InterPro" id="IPR036028">
    <property type="entry name" value="SH3-like_dom_sf"/>
</dbReference>
<dbReference type="PROSITE" id="PS50002">
    <property type="entry name" value="SH3"/>
    <property type="match status" value="1"/>
</dbReference>
<dbReference type="GO" id="GO:0043332">
    <property type="term" value="C:mating projection tip"/>
    <property type="evidence" value="ECO:0007669"/>
    <property type="project" value="TreeGrafter"/>
</dbReference>
<evidence type="ECO:0000313" key="6">
    <source>
        <dbReference type="EMBL" id="KAG2184907.1"/>
    </source>
</evidence>
<dbReference type="GO" id="GO:0097320">
    <property type="term" value="P:plasma membrane tubulation"/>
    <property type="evidence" value="ECO:0007669"/>
    <property type="project" value="TreeGrafter"/>
</dbReference>
<evidence type="ECO:0000256" key="3">
    <source>
        <dbReference type="SAM" id="MobiDB-lite"/>
    </source>
</evidence>
<dbReference type="InterPro" id="IPR027267">
    <property type="entry name" value="AH/BAR_dom_sf"/>
</dbReference>
<dbReference type="AlphaFoldDB" id="A0A8H7Q2T8"/>
<evidence type="ECO:0000256" key="1">
    <source>
        <dbReference type="ARBA" id="ARBA00022443"/>
    </source>
</evidence>
<evidence type="ECO:0000259" key="5">
    <source>
        <dbReference type="PROSITE" id="PS51021"/>
    </source>
</evidence>
<dbReference type="GO" id="GO:0008289">
    <property type="term" value="F:lipid binding"/>
    <property type="evidence" value="ECO:0007669"/>
    <property type="project" value="TreeGrafter"/>
</dbReference>
<keyword evidence="7" id="KW-1185">Reference proteome</keyword>
<reference evidence="6" key="1">
    <citation type="submission" date="2020-12" db="EMBL/GenBank/DDBJ databases">
        <title>Metabolic potential, ecology and presence of endohyphal bacteria is reflected in genomic diversity of Mucoromycotina.</title>
        <authorList>
            <person name="Muszewska A."/>
            <person name="Okrasinska A."/>
            <person name="Steczkiewicz K."/>
            <person name="Drgas O."/>
            <person name="Orlowska M."/>
            <person name="Perlinska-Lenart U."/>
            <person name="Aleksandrzak-Piekarczyk T."/>
            <person name="Szatraj K."/>
            <person name="Zielenkiewicz U."/>
            <person name="Pilsyk S."/>
            <person name="Malc E."/>
            <person name="Mieczkowski P."/>
            <person name="Kruszewska J.S."/>
            <person name="Biernat P."/>
            <person name="Pawlowska J."/>
        </authorList>
    </citation>
    <scope>NUCLEOTIDE SEQUENCE</scope>
    <source>
        <strain evidence="6">WA0000067209</strain>
    </source>
</reference>
<dbReference type="EMBL" id="JAEPQZ010000002">
    <property type="protein sequence ID" value="KAG2184907.1"/>
    <property type="molecule type" value="Genomic_DNA"/>
</dbReference>
<feature type="compositionally biased region" description="Gly residues" evidence="3">
    <location>
        <begin position="328"/>
        <end position="338"/>
    </location>
</feature>
<feature type="domain" description="BAR" evidence="5">
    <location>
        <begin position="15"/>
        <end position="251"/>
    </location>
</feature>
<proteinExistence type="predicted"/>
<dbReference type="Pfam" id="PF00018">
    <property type="entry name" value="SH3_1"/>
    <property type="match status" value="1"/>
</dbReference>
<dbReference type="CDD" id="cd07599">
    <property type="entry name" value="BAR_Rvs167p"/>
    <property type="match status" value="1"/>
</dbReference>
<dbReference type="SUPFAM" id="SSF50044">
    <property type="entry name" value="SH3-domain"/>
    <property type="match status" value="1"/>
</dbReference>
<dbReference type="PRINTS" id="PR00452">
    <property type="entry name" value="SH3DOMAIN"/>
</dbReference>
<dbReference type="PROSITE" id="PS51021">
    <property type="entry name" value="BAR"/>
    <property type="match status" value="1"/>
</dbReference>
<dbReference type="GO" id="GO:1990528">
    <property type="term" value="C:Rvs161p-Rvs167p complex"/>
    <property type="evidence" value="ECO:0007669"/>
    <property type="project" value="TreeGrafter"/>
</dbReference>
<dbReference type="InterPro" id="IPR001452">
    <property type="entry name" value="SH3_domain"/>
</dbReference>
<dbReference type="InterPro" id="IPR046982">
    <property type="entry name" value="BIN3/RVS161-like"/>
</dbReference>
<dbReference type="GO" id="GO:0051666">
    <property type="term" value="P:actin cortical patch localization"/>
    <property type="evidence" value="ECO:0007669"/>
    <property type="project" value="InterPro"/>
</dbReference>
<dbReference type="GO" id="GO:0031097">
    <property type="term" value="C:medial cortex"/>
    <property type="evidence" value="ECO:0007669"/>
    <property type="project" value="TreeGrafter"/>
</dbReference>